<dbReference type="InterPro" id="IPR050266">
    <property type="entry name" value="AB_hydrolase_sf"/>
</dbReference>
<keyword evidence="2" id="KW-0378">Hydrolase</keyword>
<feature type="domain" description="AB hydrolase-1" evidence="1">
    <location>
        <begin position="17"/>
        <end position="237"/>
    </location>
</feature>
<accession>A0A1Q8C1L6</accession>
<dbReference type="RefSeq" id="WP_075130023.1">
    <property type="nucleotide sequence ID" value="NZ_MSIE01000097.1"/>
</dbReference>
<dbReference type="InterPro" id="IPR000073">
    <property type="entry name" value="AB_hydrolase_1"/>
</dbReference>
<name>A0A1Q8C1L6_9PSEU</name>
<dbReference type="InterPro" id="IPR029058">
    <property type="entry name" value="AB_hydrolase_fold"/>
</dbReference>
<dbReference type="GO" id="GO:0016020">
    <property type="term" value="C:membrane"/>
    <property type="evidence" value="ECO:0007669"/>
    <property type="project" value="TreeGrafter"/>
</dbReference>
<evidence type="ECO:0000313" key="2">
    <source>
        <dbReference type="EMBL" id="OLF08253.1"/>
    </source>
</evidence>
<gene>
    <name evidence="2" type="ORF">BU204_34565</name>
</gene>
<dbReference type="OrthoDB" id="27092at2"/>
<comment type="caution">
    <text evidence="2">The sequence shown here is derived from an EMBL/GenBank/DDBJ whole genome shotgun (WGS) entry which is preliminary data.</text>
</comment>
<dbReference type="AlphaFoldDB" id="A0A1Q8C1L6"/>
<proteinExistence type="predicted"/>
<protein>
    <submittedName>
        <fullName evidence="2">Alpha/beta hydrolase</fullName>
    </submittedName>
</protein>
<dbReference type="PRINTS" id="PR00111">
    <property type="entry name" value="ABHYDROLASE"/>
</dbReference>
<dbReference type="SUPFAM" id="SSF53474">
    <property type="entry name" value="alpha/beta-Hydrolases"/>
    <property type="match status" value="1"/>
</dbReference>
<dbReference type="Pfam" id="PF12697">
    <property type="entry name" value="Abhydrolase_6"/>
    <property type="match status" value="1"/>
</dbReference>
<dbReference type="STRING" id="1912961.BU204_34565"/>
<organism evidence="2 3">
    <name type="scientific">Actinophytocola xanthii</name>
    <dbReference type="NCBI Taxonomy" id="1912961"/>
    <lineage>
        <taxon>Bacteria</taxon>
        <taxon>Bacillati</taxon>
        <taxon>Actinomycetota</taxon>
        <taxon>Actinomycetes</taxon>
        <taxon>Pseudonocardiales</taxon>
        <taxon>Pseudonocardiaceae</taxon>
    </lineage>
</organism>
<dbReference type="PANTHER" id="PTHR43798">
    <property type="entry name" value="MONOACYLGLYCEROL LIPASE"/>
    <property type="match status" value="1"/>
</dbReference>
<keyword evidence="3" id="KW-1185">Reference proteome</keyword>
<evidence type="ECO:0000259" key="1">
    <source>
        <dbReference type="Pfam" id="PF12697"/>
    </source>
</evidence>
<sequence length="260" mass="26996">MIVNIFLSRHGSGSPALLLLHGLGATSEVWDGLLRSLGDRWPGEVLVPDLPGHGRSAPLARYSFGGMAAALAAALDPRRPVAVLGHSLGGVVGLVLASGWFGLRVPAVCGLGVKVRWSADELAKAASLAERPAQVLATREEAEERALRVAGLHGLVTSTDAGVKQVDDGWSLTLDGKAFGVGEPDVPGLLAACRGEVVLAAGELDPMSPAEHLADLGEPTILAGLGHNAHVERPEALWPLIDRLRAGCRSVTDVDDEPRG</sequence>
<dbReference type="GO" id="GO:0016787">
    <property type="term" value="F:hydrolase activity"/>
    <property type="evidence" value="ECO:0007669"/>
    <property type="project" value="UniProtKB-KW"/>
</dbReference>
<dbReference type="Proteomes" id="UP000185596">
    <property type="component" value="Unassembled WGS sequence"/>
</dbReference>
<dbReference type="EMBL" id="MSIE01000097">
    <property type="protein sequence ID" value="OLF08253.1"/>
    <property type="molecule type" value="Genomic_DNA"/>
</dbReference>
<dbReference type="PANTHER" id="PTHR43798:SF33">
    <property type="entry name" value="HYDROLASE, PUTATIVE (AFU_ORTHOLOGUE AFUA_2G14860)-RELATED"/>
    <property type="match status" value="1"/>
</dbReference>
<reference evidence="2 3" key="1">
    <citation type="submission" date="2016-12" db="EMBL/GenBank/DDBJ databases">
        <title>The draft genome sequence of Actinophytocola sp. 11-183.</title>
        <authorList>
            <person name="Wang W."/>
            <person name="Yuan L."/>
        </authorList>
    </citation>
    <scope>NUCLEOTIDE SEQUENCE [LARGE SCALE GENOMIC DNA]</scope>
    <source>
        <strain evidence="2 3">11-183</strain>
    </source>
</reference>
<dbReference type="Gene3D" id="3.40.50.1820">
    <property type="entry name" value="alpha/beta hydrolase"/>
    <property type="match status" value="1"/>
</dbReference>
<evidence type="ECO:0000313" key="3">
    <source>
        <dbReference type="Proteomes" id="UP000185596"/>
    </source>
</evidence>